<reference evidence="1" key="1">
    <citation type="submission" date="2021-05" db="EMBL/GenBank/DDBJ databases">
        <authorList>
            <person name="Scholz U."/>
            <person name="Mascher M."/>
            <person name="Fiebig A."/>
        </authorList>
    </citation>
    <scope>NUCLEOTIDE SEQUENCE [LARGE SCALE GENOMIC DNA]</scope>
</reference>
<accession>A0ACD5Z2A3</accession>
<reference evidence="1" key="2">
    <citation type="submission" date="2025-09" db="UniProtKB">
        <authorList>
            <consortium name="EnsemblPlants"/>
        </authorList>
    </citation>
    <scope>IDENTIFICATION</scope>
</reference>
<organism evidence="1 2">
    <name type="scientific">Avena sativa</name>
    <name type="common">Oat</name>
    <dbReference type="NCBI Taxonomy" id="4498"/>
    <lineage>
        <taxon>Eukaryota</taxon>
        <taxon>Viridiplantae</taxon>
        <taxon>Streptophyta</taxon>
        <taxon>Embryophyta</taxon>
        <taxon>Tracheophyta</taxon>
        <taxon>Spermatophyta</taxon>
        <taxon>Magnoliopsida</taxon>
        <taxon>Liliopsida</taxon>
        <taxon>Poales</taxon>
        <taxon>Poaceae</taxon>
        <taxon>BOP clade</taxon>
        <taxon>Pooideae</taxon>
        <taxon>Poodae</taxon>
        <taxon>Poeae</taxon>
        <taxon>Poeae Chloroplast Group 1 (Aveneae type)</taxon>
        <taxon>Aveninae</taxon>
        <taxon>Avena</taxon>
    </lineage>
</organism>
<sequence length="443" mass="50955">MIQPIYNYFEGRIEGCRVHDIMLDLLCQLASEENFVTIMDVIKVETPFERKVRRLSIHKVDLRSTRLASSSISQVKSFTIFSHAINQMLPLSRFEVLRVLDLQDCNLEESGNLNLSCVGDLLHLRYLGLRDTKIHKIPTEIGKLLFLQTLDLQGVDGDAKDLPASIIWLRNMMFLYLNGYTYLPSGYRNLMSLRELREVNFTQDNDPEEFRYLTELRVLDILLPSMYPPEKLLILFESLGRLHKIPSLCILSLDKNIGNLVDWVPSSVQLRLLQLEGWYETLPTRISSSSLPHLSHLIISVHQVRLEDIQVLGTLPVLRSVYLRSNYTITTVEERATKRLFILSPDAFSRAIVCSFRNVLFAPYMFPRGAMPMIQELQFGLLVSDILSGGGDWDLCIRNFPSLKSFVIKLHGEEERSKRHSEAMTAVMRVATDHPNHPRAYCF</sequence>
<proteinExistence type="predicted"/>
<keyword evidence="2" id="KW-1185">Reference proteome</keyword>
<evidence type="ECO:0000313" key="1">
    <source>
        <dbReference type="EnsemblPlants" id="AVESA.00010b.r2.6CG1116460.1.CDS.1"/>
    </source>
</evidence>
<evidence type="ECO:0000313" key="2">
    <source>
        <dbReference type="Proteomes" id="UP001732700"/>
    </source>
</evidence>
<protein>
    <submittedName>
        <fullName evidence="1">Uncharacterized protein</fullName>
    </submittedName>
</protein>
<dbReference type="EnsemblPlants" id="AVESA.00010b.r2.6CG1116460.1">
    <property type="protein sequence ID" value="AVESA.00010b.r2.6CG1116460.1.CDS.1"/>
    <property type="gene ID" value="AVESA.00010b.r2.6CG1116460"/>
</dbReference>
<name>A0ACD5Z2A3_AVESA</name>
<dbReference type="Proteomes" id="UP001732700">
    <property type="component" value="Chromosome 6C"/>
</dbReference>